<feature type="chain" id="PRO_5046165729" evidence="2">
    <location>
        <begin position="25"/>
        <end position="401"/>
    </location>
</feature>
<evidence type="ECO:0000256" key="1">
    <source>
        <dbReference type="SAM" id="MobiDB-lite"/>
    </source>
</evidence>
<organism evidence="4 5">
    <name type="scientific">Chelativorans composti</name>
    <dbReference type="NCBI Taxonomy" id="768533"/>
    <lineage>
        <taxon>Bacteria</taxon>
        <taxon>Pseudomonadati</taxon>
        <taxon>Pseudomonadota</taxon>
        <taxon>Alphaproteobacteria</taxon>
        <taxon>Hyphomicrobiales</taxon>
        <taxon>Phyllobacteriaceae</taxon>
        <taxon>Chelativorans</taxon>
    </lineage>
</organism>
<dbReference type="SUPFAM" id="SSF52096">
    <property type="entry name" value="ClpP/crotonase"/>
    <property type="match status" value="1"/>
</dbReference>
<dbReference type="Gene3D" id="2.30.30.40">
    <property type="entry name" value="SH3 Domains"/>
    <property type="match status" value="1"/>
</dbReference>
<evidence type="ECO:0000256" key="2">
    <source>
        <dbReference type="SAM" id="SignalP"/>
    </source>
</evidence>
<keyword evidence="2" id="KW-0732">Signal</keyword>
<comment type="caution">
    <text evidence="4">The sequence shown here is derived from an EMBL/GenBank/DDBJ whole genome shotgun (WGS) entry which is preliminary data.</text>
</comment>
<reference evidence="5" key="1">
    <citation type="journal article" date="2019" name="Int. J. Syst. Evol. Microbiol.">
        <title>The Global Catalogue of Microorganisms (GCM) 10K type strain sequencing project: providing services to taxonomists for standard genome sequencing and annotation.</title>
        <authorList>
            <consortium name="The Broad Institute Genomics Platform"/>
            <consortium name="The Broad Institute Genome Sequencing Center for Infectious Disease"/>
            <person name="Wu L."/>
            <person name="Ma J."/>
        </authorList>
    </citation>
    <scope>NUCLEOTIDE SEQUENCE [LARGE SCALE GENOMIC DNA]</scope>
    <source>
        <strain evidence="5">KCTC 23707</strain>
    </source>
</reference>
<evidence type="ECO:0000313" key="5">
    <source>
        <dbReference type="Proteomes" id="UP001597373"/>
    </source>
</evidence>
<proteinExistence type="predicted"/>
<keyword evidence="5" id="KW-1185">Reference proteome</keyword>
<evidence type="ECO:0000313" key="4">
    <source>
        <dbReference type="EMBL" id="MFD2259521.1"/>
    </source>
</evidence>
<feature type="compositionally biased region" description="Low complexity" evidence="1">
    <location>
        <begin position="202"/>
        <end position="224"/>
    </location>
</feature>
<sequence>MRTILRILVLCLGMGTLGVGQAHADLTYAPDTTPDGVSFILVKGSFSYNDELGEFSRLVRTHNASIVTFDSVGGNVAKAMELGRLIRSLGLATFQFRTQECASACSLAFMGGVFRYAEAGSIGVHKSSFRNSNLLSAEEAVSQVQELTAEVMIYMSEMGVDPSLLKLSLKYDSDDIRYLSRSEMEQYRVVTTDMTEVAHAPAEPAPAGTAPQAVPEPPSRLQAFPPAPPPPSSQIARGAREGQPTTPVARTGRVRHPKGRAPMKVAADGKAADVGILRNGTPLTILGDRDRWYRVRVGNITGYMHHTWVYVDQFESGPFDHRHVQIKSFDNLYDALTFAETSSLQVDVYLATNAWYAVTLRGTFEESRAKELLRILKGNKAIPSDSFVTYSNTYVRKVCCN</sequence>
<gene>
    <name evidence="4" type="ORF">ACFSMZ_07055</name>
</gene>
<evidence type="ECO:0000259" key="3">
    <source>
        <dbReference type="Pfam" id="PF08239"/>
    </source>
</evidence>
<feature type="compositionally biased region" description="Basic residues" evidence="1">
    <location>
        <begin position="252"/>
        <end position="261"/>
    </location>
</feature>
<dbReference type="InterPro" id="IPR003646">
    <property type="entry name" value="SH3-like_bac-type"/>
</dbReference>
<dbReference type="EMBL" id="JBHUIR010000021">
    <property type="protein sequence ID" value="MFD2259521.1"/>
    <property type="molecule type" value="Genomic_DNA"/>
</dbReference>
<name>A0ABW5DIW5_9HYPH</name>
<dbReference type="Gene3D" id="3.90.226.10">
    <property type="entry name" value="2-enoyl-CoA Hydratase, Chain A, domain 1"/>
    <property type="match status" value="1"/>
</dbReference>
<dbReference type="InterPro" id="IPR029045">
    <property type="entry name" value="ClpP/crotonase-like_dom_sf"/>
</dbReference>
<protein>
    <submittedName>
        <fullName evidence="4">SH3 domain-containing protein</fullName>
    </submittedName>
</protein>
<dbReference type="Pfam" id="PF08239">
    <property type="entry name" value="SH3_3"/>
    <property type="match status" value="1"/>
</dbReference>
<accession>A0ABW5DIW5</accession>
<feature type="region of interest" description="Disordered" evidence="1">
    <location>
        <begin position="202"/>
        <end position="262"/>
    </location>
</feature>
<feature type="domain" description="SH3b" evidence="3">
    <location>
        <begin position="266"/>
        <end position="309"/>
    </location>
</feature>
<dbReference type="RefSeq" id="WP_345099061.1">
    <property type="nucleotide sequence ID" value="NZ_BAABGS010000020.1"/>
</dbReference>
<dbReference type="Proteomes" id="UP001597373">
    <property type="component" value="Unassembled WGS sequence"/>
</dbReference>
<feature type="signal peptide" evidence="2">
    <location>
        <begin position="1"/>
        <end position="24"/>
    </location>
</feature>